<name>A0A812NDT6_SYMPI</name>
<feature type="transmembrane region" description="Helical" evidence="2">
    <location>
        <begin position="269"/>
        <end position="290"/>
    </location>
</feature>
<protein>
    <submittedName>
        <fullName evidence="3">HMCN1 protein</fullName>
    </submittedName>
</protein>
<sequence length="542" mass="61190">MSITLQQCSKEEDYDLGRFDLELSPPSEIEAHRDDKPHDDIVMHELAGEGRRRSYSAMTLSLDPEMLRAIYLRSSLRGHGVLWRCSPIDMPQEQRVRLWDNSQPMEEIDLFFSHTWQTAGRWKYLVLLLETGNHCFLMAWVMAGLLMLVLCLMGTIPLPFEATTRVLDFEGVTPMGPWIMVSGMLASVLGLIASPYAPNIFRRDKSCFLDAVCIHQEDPEMMHRGVYGLGVFLRVSKELRVLWSVPYFSRLWCVFEIAAYRALNPSGRITLLPVFTGWMMVLLLLCSYFLSGSLWLFTITDSVSILAYLLAVSPLALAMHALRTSFRLRQTLVSDLENFDLDSCSCRVAEDKDFVHEAIVEWYNSTGAFTEYVRGDLRRELLQSTARSNVPRAYIALLATAPLGASLDMFVGLYRGGAPWRSLLSHFVGHTLGIHLLWWFLSMRFLVYLCNLPLTHASRIINFLQTLLLFLAFNVFYFFGGMVGFLSYSTNLGAATAFSSVALFLNLTPGPSIAGWMSKLRPSGESTGSQPPSPRNKGSMES</sequence>
<evidence type="ECO:0000313" key="4">
    <source>
        <dbReference type="Proteomes" id="UP000649617"/>
    </source>
</evidence>
<organism evidence="3 4">
    <name type="scientific">Symbiodinium pilosum</name>
    <name type="common">Dinoflagellate</name>
    <dbReference type="NCBI Taxonomy" id="2952"/>
    <lineage>
        <taxon>Eukaryota</taxon>
        <taxon>Sar</taxon>
        <taxon>Alveolata</taxon>
        <taxon>Dinophyceae</taxon>
        <taxon>Suessiales</taxon>
        <taxon>Symbiodiniaceae</taxon>
        <taxon>Symbiodinium</taxon>
    </lineage>
</organism>
<keyword evidence="2" id="KW-0812">Transmembrane</keyword>
<dbReference type="OrthoDB" id="410407at2759"/>
<gene>
    <name evidence="3" type="primary">HMCN1</name>
    <name evidence="3" type="ORF">SPIL2461_LOCUS7254</name>
</gene>
<keyword evidence="4" id="KW-1185">Reference proteome</keyword>
<comment type="caution">
    <text evidence="3">The sequence shown here is derived from an EMBL/GenBank/DDBJ whole genome shotgun (WGS) entry which is preliminary data.</text>
</comment>
<keyword evidence="2" id="KW-1133">Transmembrane helix</keyword>
<proteinExistence type="predicted"/>
<feature type="transmembrane region" description="Helical" evidence="2">
    <location>
        <begin position="135"/>
        <end position="158"/>
    </location>
</feature>
<evidence type="ECO:0000256" key="1">
    <source>
        <dbReference type="SAM" id="MobiDB-lite"/>
    </source>
</evidence>
<feature type="transmembrane region" description="Helical" evidence="2">
    <location>
        <begin position="434"/>
        <end position="454"/>
    </location>
</feature>
<keyword evidence="2" id="KW-0472">Membrane</keyword>
<feature type="transmembrane region" description="Helical" evidence="2">
    <location>
        <begin position="466"/>
        <end position="488"/>
    </location>
</feature>
<reference evidence="3" key="1">
    <citation type="submission" date="2021-02" db="EMBL/GenBank/DDBJ databases">
        <authorList>
            <person name="Dougan E. K."/>
            <person name="Rhodes N."/>
            <person name="Thang M."/>
            <person name="Chan C."/>
        </authorList>
    </citation>
    <scope>NUCLEOTIDE SEQUENCE</scope>
</reference>
<dbReference type="EMBL" id="CAJNIZ010011159">
    <property type="protein sequence ID" value="CAE7315864.1"/>
    <property type="molecule type" value="Genomic_DNA"/>
</dbReference>
<feature type="region of interest" description="Disordered" evidence="1">
    <location>
        <begin position="520"/>
        <end position="542"/>
    </location>
</feature>
<dbReference type="AlphaFoldDB" id="A0A812NDT6"/>
<feature type="transmembrane region" description="Helical" evidence="2">
    <location>
        <begin position="178"/>
        <end position="197"/>
    </location>
</feature>
<evidence type="ECO:0000256" key="2">
    <source>
        <dbReference type="SAM" id="Phobius"/>
    </source>
</evidence>
<feature type="transmembrane region" description="Helical" evidence="2">
    <location>
        <begin position="393"/>
        <end position="414"/>
    </location>
</feature>
<evidence type="ECO:0000313" key="3">
    <source>
        <dbReference type="EMBL" id="CAE7315864.1"/>
    </source>
</evidence>
<feature type="transmembrane region" description="Helical" evidence="2">
    <location>
        <begin position="494"/>
        <end position="516"/>
    </location>
</feature>
<dbReference type="Proteomes" id="UP000649617">
    <property type="component" value="Unassembled WGS sequence"/>
</dbReference>
<accession>A0A812NDT6</accession>
<feature type="transmembrane region" description="Helical" evidence="2">
    <location>
        <begin position="302"/>
        <end position="322"/>
    </location>
</feature>